<evidence type="ECO:0000256" key="1">
    <source>
        <dbReference type="SAM" id="Phobius"/>
    </source>
</evidence>
<reference evidence="3" key="1">
    <citation type="submission" date="2021-01" db="EMBL/GenBank/DDBJ databases">
        <title>Genome sequence of Phenylobacterium sp. 20VBR1 isolated from a valley glaceir, Ny-Alesund, Svalbard.</title>
        <authorList>
            <person name="Thomas F.A."/>
            <person name="Krishnan K.P."/>
            <person name="Sinha R.K."/>
        </authorList>
    </citation>
    <scope>NUCLEOTIDE SEQUENCE</scope>
    <source>
        <strain evidence="3">20VBR1</strain>
    </source>
</reference>
<dbReference type="EMBL" id="CP068570">
    <property type="protein sequence ID" value="QQZ48973.1"/>
    <property type="molecule type" value="Genomic_DNA"/>
</dbReference>
<keyword evidence="1" id="KW-0812">Transmembrane</keyword>
<keyword evidence="4" id="KW-1185">Reference proteome</keyword>
<keyword evidence="1" id="KW-0472">Membrane</keyword>
<dbReference type="Proteomes" id="UP000622580">
    <property type="component" value="Unassembled WGS sequence"/>
</dbReference>
<dbReference type="InterPro" id="IPR021265">
    <property type="entry name" value="DUF2842"/>
</dbReference>
<keyword evidence="1" id="KW-1133">Transmembrane helix</keyword>
<reference evidence="2" key="2">
    <citation type="submission" date="2021-04" db="EMBL/GenBank/DDBJ databases">
        <title>Draft genome assembly of strain Phenylobacterium sp. 20VBR1 using MiniION and Illumina platforms.</title>
        <authorList>
            <person name="Thomas F.A."/>
            <person name="Krishnan K.P."/>
            <person name="Sinha R.K."/>
        </authorList>
    </citation>
    <scope>NUCLEOTIDE SEQUENCE</scope>
    <source>
        <strain evidence="2">20VBR1</strain>
    </source>
</reference>
<dbReference type="AlphaFoldDB" id="A0A941HWQ3"/>
<accession>A0A941HWQ3</accession>
<evidence type="ECO:0000313" key="4">
    <source>
        <dbReference type="Proteomes" id="UP000622580"/>
    </source>
</evidence>
<sequence length="65" mass="7171">MSARVRKFVGGIGILVFLAAYIWAVTAIAEYVPDQIFIKTLFYAVAGIGWGVPILPLLSWMNRGK</sequence>
<proteinExistence type="predicted"/>
<evidence type="ECO:0000313" key="2">
    <source>
        <dbReference type="EMBL" id="MBR7620073.1"/>
    </source>
</evidence>
<protein>
    <submittedName>
        <fullName evidence="2">DUF2842 domain-containing protein</fullName>
    </submittedName>
</protein>
<dbReference type="EMBL" id="JAGSGD010000001">
    <property type="protein sequence ID" value="MBR7620073.1"/>
    <property type="molecule type" value="Genomic_DNA"/>
</dbReference>
<dbReference type="RefSeq" id="WP_215340801.1">
    <property type="nucleotide sequence ID" value="NZ_JAGSGD010000001.1"/>
</dbReference>
<gene>
    <name evidence="2" type="ORF">JKL49_11815</name>
    <name evidence="3" type="ORF">JKL49_17170</name>
</gene>
<evidence type="ECO:0000313" key="3">
    <source>
        <dbReference type="EMBL" id="QQZ48973.1"/>
    </source>
</evidence>
<organism evidence="2 4">
    <name type="scientific">Phenylobacterium glaciei</name>
    <dbReference type="NCBI Taxonomy" id="2803784"/>
    <lineage>
        <taxon>Bacteria</taxon>
        <taxon>Pseudomonadati</taxon>
        <taxon>Pseudomonadota</taxon>
        <taxon>Alphaproteobacteria</taxon>
        <taxon>Caulobacterales</taxon>
        <taxon>Caulobacteraceae</taxon>
        <taxon>Phenylobacterium</taxon>
    </lineage>
</organism>
<name>A0A941HWQ3_9CAUL</name>
<dbReference type="Pfam" id="PF11003">
    <property type="entry name" value="DUF2842"/>
    <property type="match status" value="1"/>
</dbReference>
<feature type="transmembrane region" description="Helical" evidence="1">
    <location>
        <begin position="40"/>
        <end position="60"/>
    </location>
</feature>